<dbReference type="AlphaFoldDB" id="A0AAW2D2U6"/>
<name>A0AAW2D2U6_9ROSI</name>
<dbReference type="Proteomes" id="UP001459277">
    <property type="component" value="Unassembled WGS sequence"/>
</dbReference>
<dbReference type="EMBL" id="JAZDWU010000005">
    <property type="protein sequence ID" value="KAL0002991.1"/>
    <property type="molecule type" value="Genomic_DNA"/>
</dbReference>
<evidence type="ECO:0000256" key="1">
    <source>
        <dbReference type="SAM" id="Coils"/>
    </source>
</evidence>
<keyword evidence="1" id="KW-0175">Coiled coil</keyword>
<proteinExistence type="predicted"/>
<protein>
    <recommendedName>
        <fullName evidence="4">Remorin C-terminal domain-containing protein</fullName>
    </recommendedName>
</protein>
<evidence type="ECO:0000313" key="3">
    <source>
        <dbReference type="Proteomes" id="UP001459277"/>
    </source>
</evidence>
<keyword evidence="3" id="KW-1185">Reference proteome</keyword>
<accession>A0AAW2D2U6</accession>
<evidence type="ECO:0000313" key="2">
    <source>
        <dbReference type="EMBL" id="KAL0002991.1"/>
    </source>
</evidence>
<feature type="coiled-coil region" evidence="1">
    <location>
        <begin position="95"/>
        <end position="122"/>
    </location>
</feature>
<evidence type="ECO:0008006" key="4">
    <source>
        <dbReference type="Google" id="ProtNLM"/>
    </source>
</evidence>
<gene>
    <name evidence="2" type="ORF">SO802_016772</name>
</gene>
<reference evidence="2 3" key="1">
    <citation type="submission" date="2024-01" db="EMBL/GenBank/DDBJ databases">
        <title>A telomere-to-telomere, gap-free genome of sweet tea (Lithocarpus litseifolius).</title>
        <authorList>
            <person name="Zhou J."/>
        </authorList>
    </citation>
    <scope>NUCLEOTIDE SEQUENCE [LARGE SCALE GENOMIC DNA]</scope>
    <source>
        <strain evidence="2">Zhou-2022a</strain>
        <tissue evidence="2">Leaf</tissue>
    </source>
</reference>
<comment type="caution">
    <text evidence="2">The sequence shown here is derived from an EMBL/GenBank/DDBJ whole genome shotgun (WGS) entry which is preliminary data.</text>
</comment>
<organism evidence="2 3">
    <name type="scientific">Lithocarpus litseifolius</name>
    <dbReference type="NCBI Taxonomy" id="425828"/>
    <lineage>
        <taxon>Eukaryota</taxon>
        <taxon>Viridiplantae</taxon>
        <taxon>Streptophyta</taxon>
        <taxon>Embryophyta</taxon>
        <taxon>Tracheophyta</taxon>
        <taxon>Spermatophyta</taxon>
        <taxon>Magnoliopsida</taxon>
        <taxon>eudicotyledons</taxon>
        <taxon>Gunneridae</taxon>
        <taxon>Pentapetalae</taxon>
        <taxon>rosids</taxon>
        <taxon>fabids</taxon>
        <taxon>Fagales</taxon>
        <taxon>Fagaceae</taxon>
        <taxon>Lithocarpus</taxon>
    </lineage>
</organism>
<sequence>MESQSGSKALEKTTQAKIPLLHPLCLLNLILWTTREKGIKEVLKQWNEGRVPSLRRPSFSGEAVQAAYRAKEIVISSHKEMKEEEGRRVAAVKAFELAKKKSQDLNAKLVEADRDKKNAEATLDRGRALSVSSFAKLRMSSPLLEAKSNS</sequence>